<dbReference type="PROSITE" id="PS50994">
    <property type="entry name" value="INTEGRASE"/>
    <property type="match status" value="1"/>
</dbReference>
<comment type="caution">
    <text evidence="7">The sequence shown here is derived from an EMBL/GenBank/DDBJ whole genome shotgun (WGS) entry which is preliminary data.</text>
</comment>
<comment type="function">
    <text evidence="1">Involved in the transposition of the insertion sequence.</text>
</comment>
<dbReference type="EMBL" id="JADCKB010000070">
    <property type="protein sequence ID" value="MBE5041297.1"/>
    <property type="molecule type" value="Genomic_DNA"/>
</dbReference>
<keyword evidence="3" id="KW-0238">DNA-binding</keyword>
<keyword evidence="8" id="KW-1185">Reference proteome</keyword>
<dbReference type="GO" id="GO:0015074">
    <property type="term" value="P:DNA integration"/>
    <property type="evidence" value="ECO:0007669"/>
    <property type="project" value="InterPro"/>
</dbReference>
<dbReference type="NCBIfam" id="NF033587">
    <property type="entry name" value="transpos_IS6"/>
    <property type="match status" value="1"/>
</dbReference>
<dbReference type="Proteomes" id="UP000806542">
    <property type="component" value="Unassembled WGS sequence"/>
</dbReference>
<evidence type="ECO:0000256" key="3">
    <source>
        <dbReference type="ARBA" id="ARBA00023125"/>
    </source>
</evidence>
<keyword evidence="5" id="KW-0472">Membrane</keyword>
<evidence type="ECO:0000256" key="5">
    <source>
        <dbReference type="SAM" id="Phobius"/>
    </source>
</evidence>
<accession>A0A9D5M832</accession>
<dbReference type="PANTHER" id="PTHR35528:SF3">
    <property type="entry name" value="BLL1675 PROTEIN"/>
    <property type="match status" value="1"/>
</dbReference>
<protein>
    <submittedName>
        <fullName evidence="7">IS6 family transposase</fullName>
    </submittedName>
</protein>
<dbReference type="InterPro" id="IPR001584">
    <property type="entry name" value="Integrase_cat-core"/>
</dbReference>
<keyword evidence="5" id="KW-0812">Transmembrane</keyword>
<dbReference type="InterPro" id="IPR036397">
    <property type="entry name" value="RNaseH_sf"/>
</dbReference>
<feature type="transmembrane region" description="Helical" evidence="5">
    <location>
        <begin position="123"/>
        <end position="140"/>
    </location>
</feature>
<name>A0A9D5M832_9FIRM</name>
<sequence length="349" mass="40494">MDKIIPHCCPRCNSHSLYKYGKDKFGNQKYQCRICKHQFAPDFISSGSKGAKPLPPEQRKYPSCPICGKAAFLHHNFDDYSNYRCCDKKCNHSFFQAKPTVKIPPSMSNIFGKNDFKRMRHSIHLVITALVMFYIGGTSFRKIALSLNLLYHIKISHVTISDWCKKFAPIFHTKMITLMPALDFNSDEWHADETVVKIKGVKHYIWFIIDSETRFVLGFHLSPHRDSPQAFSLFDSVKDYGKPNSIVSDRYSAYKVPTKSIFGVRHIRVTSFKDDISNNVIEAFNKQFKYWYKTRYGFHSFESANSMIMMFVFFYNFIRPHSSLSNLTPAEVAGFKCSERQRNSLLLVS</sequence>
<evidence type="ECO:0000256" key="2">
    <source>
        <dbReference type="ARBA" id="ARBA00022578"/>
    </source>
</evidence>
<dbReference type="InterPro" id="IPR052183">
    <property type="entry name" value="IS_Transposase"/>
</dbReference>
<proteinExistence type="predicted"/>
<evidence type="ECO:0000313" key="7">
    <source>
        <dbReference type="EMBL" id="MBE5041297.1"/>
    </source>
</evidence>
<dbReference type="Gene3D" id="3.30.420.10">
    <property type="entry name" value="Ribonuclease H-like superfamily/Ribonuclease H"/>
    <property type="match status" value="1"/>
</dbReference>
<dbReference type="PANTHER" id="PTHR35528">
    <property type="entry name" value="BLL1675 PROTEIN"/>
    <property type="match status" value="1"/>
</dbReference>
<gene>
    <name evidence="7" type="ORF">INF28_12650</name>
</gene>
<evidence type="ECO:0000256" key="1">
    <source>
        <dbReference type="ARBA" id="ARBA00002286"/>
    </source>
</evidence>
<feature type="transmembrane region" description="Helical" evidence="5">
    <location>
        <begin position="296"/>
        <end position="318"/>
    </location>
</feature>
<dbReference type="InterPro" id="IPR032874">
    <property type="entry name" value="DDE_dom"/>
</dbReference>
<reference evidence="7" key="1">
    <citation type="submission" date="2020-10" db="EMBL/GenBank/DDBJ databases">
        <title>ChiBAC.</title>
        <authorList>
            <person name="Zenner C."/>
            <person name="Hitch T.C.A."/>
            <person name="Clavel T."/>
        </authorList>
    </citation>
    <scope>NUCLEOTIDE SEQUENCE</scope>
    <source>
        <strain evidence="7">DSM 107454</strain>
    </source>
</reference>
<dbReference type="AlphaFoldDB" id="A0A9D5M832"/>
<dbReference type="InterPro" id="IPR012337">
    <property type="entry name" value="RNaseH-like_sf"/>
</dbReference>
<dbReference type="RefSeq" id="WP_226393822.1">
    <property type="nucleotide sequence ID" value="NZ_JADCKB010000070.1"/>
</dbReference>
<dbReference type="SUPFAM" id="SSF53098">
    <property type="entry name" value="Ribonuclease H-like"/>
    <property type="match status" value="1"/>
</dbReference>
<evidence type="ECO:0000256" key="4">
    <source>
        <dbReference type="ARBA" id="ARBA00023172"/>
    </source>
</evidence>
<keyword evidence="4" id="KW-0233">DNA recombination</keyword>
<dbReference type="GO" id="GO:0032196">
    <property type="term" value="P:transposition"/>
    <property type="evidence" value="ECO:0007669"/>
    <property type="project" value="UniProtKB-KW"/>
</dbReference>
<evidence type="ECO:0000259" key="6">
    <source>
        <dbReference type="PROSITE" id="PS50994"/>
    </source>
</evidence>
<organism evidence="7 8">
    <name type="scientific">Ructibacterium gallinarum</name>
    <dbReference type="NCBI Taxonomy" id="2779355"/>
    <lineage>
        <taxon>Bacteria</taxon>
        <taxon>Bacillati</taxon>
        <taxon>Bacillota</taxon>
        <taxon>Clostridia</taxon>
        <taxon>Eubacteriales</taxon>
        <taxon>Oscillospiraceae</taxon>
        <taxon>Ructibacterium</taxon>
    </lineage>
</organism>
<dbReference type="GO" id="GO:0003677">
    <property type="term" value="F:DNA binding"/>
    <property type="evidence" value="ECO:0007669"/>
    <property type="project" value="UniProtKB-KW"/>
</dbReference>
<keyword evidence="2" id="KW-0815">Transposition</keyword>
<keyword evidence="5" id="KW-1133">Transmembrane helix</keyword>
<feature type="domain" description="Integrase catalytic" evidence="6">
    <location>
        <begin position="176"/>
        <end position="337"/>
    </location>
</feature>
<dbReference type="Pfam" id="PF13610">
    <property type="entry name" value="DDE_Tnp_IS240"/>
    <property type="match status" value="1"/>
</dbReference>
<evidence type="ECO:0000313" key="8">
    <source>
        <dbReference type="Proteomes" id="UP000806542"/>
    </source>
</evidence>
<dbReference type="InterPro" id="IPR047930">
    <property type="entry name" value="Transpos_IS6"/>
</dbReference>
<dbReference type="GO" id="GO:0006310">
    <property type="term" value="P:DNA recombination"/>
    <property type="evidence" value="ECO:0007669"/>
    <property type="project" value="UniProtKB-KW"/>
</dbReference>